<sequence>MGWSLGTDGIRIAITTEATRIGLAITSKEDLENAKGEEENGPSSDPKEMSLKARIHMLSNTPLRGGCHVLLFFWPGSRFSIALLQSTFLVTSTMSSSSGSSLMGLANFSYHSVLALVQPTAKISNSAIVPPRASVSCRPMVLPSTLSSVQAPPN</sequence>
<proteinExistence type="predicted"/>
<evidence type="ECO:0000313" key="1">
    <source>
        <dbReference type="EMBL" id="GMH16224.1"/>
    </source>
</evidence>
<dbReference type="EMBL" id="BSYO01000016">
    <property type="protein sequence ID" value="GMH16224.1"/>
    <property type="molecule type" value="Genomic_DNA"/>
</dbReference>
<organism evidence="1 2">
    <name type="scientific">Nepenthes gracilis</name>
    <name type="common">Slender pitcher plant</name>
    <dbReference type="NCBI Taxonomy" id="150966"/>
    <lineage>
        <taxon>Eukaryota</taxon>
        <taxon>Viridiplantae</taxon>
        <taxon>Streptophyta</taxon>
        <taxon>Embryophyta</taxon>
        <taxon>Tracheophyta</taxon>
        <taxon>Spermatophyta</taxon>
        <taxon>Magnoliopsida</taxon>
        <taxon>eudicotyledons</taxon>
        <taxon>Gunneridae</taxon>
        <taxon>Pentapetalae</taxon>
        <taxon>Caryophyllales</taxon>
        <taxon>Nepenthaceae</taxon>
        <taxon>Nepenthes</taxon>
    </lineage>
</organism>
<keyword evidence="2" id="KW-1185">Reference proteome</keyword>
<evidence type="ECO:0000313" key="2">
    <source>
        <dbReference type="Proteomes" id="UP001279734"/>
    </source>
</evidence>
<name>A0AAD3SSS2_NEPGR</name>
<comment type="caution">
    <text evidence="1">The sequence shown here is derived from an EMBL/GenBank/DDBJ whole genome shotgun (WGS) entry which is preliminary data.</text>
</comment>
<protein>
    <submittedName>
        <fullName evidence="1">Uncharacterized protein</fullName>
    </submittedName>
</protein>
<accession>A0AAD3SSS2</accession>
<dbReference type="Proteomes" id="UP001279734">
    <property type="component" value="Unassembled WGS sequence"/>
</dbReference>
<gene>
    <name evidence="1" type="ORF">Nepgr_018065</name>
</gene>
<dbReference type="AlphaFoldDB" id="A0AAD3SSS2"/>
<reference evidence="1" key="1">
    <citation type="submission" date="2023-05" db="EMBL/GenBank/DDBJ databases">
        <title>Nepenthes gracilis genome sequencing.</title>
        <authorList>
            <person name="Fukushima K."/>
        </authorList>
    </citation>
    <scope>NUCLEOTIDE SEQUENCE</scope>
    <source>
        <strain evidence="1">SING2019-196</strain>
    </source>
</reference>